<evidence type="ECO:0000256" key="2">
    <source>
        <dbReference type="SAM" id="Phobius"/>
    </source>
</evidence>
<comment type="caution">
    <text evidence="3">The sequence shown here is derived from an EMBL/GenBank/DDBJ whole genome shotgun (WGS) entry which is preliminary data.</text>
</comment>
<feature type="transmembrane region" description="Helical" evidence="2">
    <location>
        <begin position="36"/>
        <end position="55"/>
    </location>
</feature>
<evidence type="ECO:0000313" key="4">
    <source>
        <dbReference type="Proteomes" id="UP001642360"/>
    </source>
</evidence>
<gene>
    <name evidence="3" type="ORF">ILEXP_LOCUS11952</name>
</gene>
<reference evidence="3 4" key="1">
    <citation type="submission" date="2024-02" db="EMBL/GenBank/DDBJ databases">
        <authorList>
            <person name="Vignale AGUSTIN F."/>
            <person name="Sosa J E."/>
            <person name="Modenutti C."/>
        </authorList>
    </citation>
    <scope>NUCLEOTIDE SEQUENCE [LARGE SCALE GENOMIC DNA]</scope>
</reference>
<evidence type="ECO:0000256" key="1">
    <source>
        <dbReference type="SAM" id="MobiDB-lite"/>
    </source>
</evidence>
<keyword evidence="2" id="KW-0472">Membrane</keyword>
<evidence type="ECO:0000313" key="3">
    <source>
        <dbReference type="EMBL" id="CAK9144211.1"/>
    </source>
</evidence>
<accession>A0ABC8RGX8</accession>
<protein>
    <submittedName>
        <fullName evidence="3">Uncharacterized protein</fullName>
    </submittedName>
</protein>
<dbReference type="EMBL" id="CAUOFW020001373">
    <property type="protein sequence ID" value="CAK9144211.1"/>
    <property type="molecule type" value="Genomic_DNA"/>
</dbReference>
<feature type="region of interest" description="Disordered" evidence="1">
    <location>
        <begin position="141"/>
        <end position="182"/>
    </location>
</feature>
<dbReference type="Proteomes" id="UP001642360">
    <property type="component" value="Unassembled WGS sequence"/>
</dbReference>
<dbReference type="AlphaFoldDB" id="A0ABC8RGX8"/>
<keyword evidence="2" id="KW-1133">Transmembrane helix</keyword>
<sequence length="182" mass="19253">MKLTSSSSSCLIRVVLMLCGSGGVVGLSSGVVGRVVLVSVLLVAVMFIALIIVSVKGKSPVWQLVWVNSSLAIPIPQLDKETGFGPNLKEVREPILEESHMSPTELNGLSKEGGTTINMISEEVGQQNFQVMQGLDNNPAQIKESASSTGPTTPAPIQNRAHSGHLYGKSLPKDVLEETYAG</sequence>
<feature type="compositionally biased region" description="Polar residues" evidence="1">
    <location>
        <begin position="141"/>
        <end position="156"/>
    </location>
</feature>
<organism evidence="3 4">
    <name type="scientific">Ilex paraguariensis</name>
    <name type="common">yerba mate</name>
    <dbReference type="NCBI Taxonomy" id="185542"/>
    <lineage>
        <taxon>Eukaryota</taxon>
        <taxon>Viridiplantae</taxon>
        <taxon>Streptophyta</taxon>
        <taxon>Embryophyta</taxon>
        <taxon>Tracheophyta</taxon>
        <taxon>Spermatophyta</taxon>
        <taxon>Magnoliopsida</taxon>
        <taxon>eudicotyledons</taxon>
        <taxon>Gunneridae</taxon>
        <taxon>Pentapetalae</taxon>
        <taxon>asterids</taxon>
        <taxon>campanulids</taxon>
        <taxon>Aquifoliales</taxon>
        <taxon>Aquifoliaceae</taxon>
        <taxon>Ilex</taxon>
    </lineage>
</organism>
<name>A0ABC8RGX8_9AQUA</name>
<proteinExistence type="predicted"/>
<keyword evidence="2" id="KW-0812">Transmembrane</keyword>
<keyword evidence="4" id="KW-1185">Reference proteome</keyword>